<feature type="domain" description="HPt" evidence="11">
    <location>
        <begin position="666"/>
        <end position="753"/>
    </location>
</feature>
<dbReference type="Pfam" id="PF02518">
    <property type="entry name" value="HATPase_c"/>
    <property type="match status" value="1"/>
</dbReference>
<dbReference type="GO" id="GO:0000155">
    <property type="term" value="F:phosphorelay sensor kinase activity"/>
    <property type="evidence" value="ECO:0007669"/>
    <property type="project" value="InterPro"/>
</dbReference>
<evidence type="ECO:0000256" key="4">
    <source>
        <dbReference type="ARBA" id="ARBA00023012"/>
    </source>
</evidence>
<reference evidence="12 13" key="2">
    <citation type="submission" date="2015-10" db="EMBL/GenBank/DDBJ databases">
        <title>Draft Genome Sequence of Prosthecomicrobium hirschii ATCC 27832.</title>
        <authorList>
            <person name="Daniel J."/>
            <person name="Givan S.A."/>
            <person name="Brun Y.V."/>
            <person name="Brown P.J."/>
        </authorList>
    </citation>
    <scope>NUCLEOTIDE SEQUENCE [LARGE SCALE GENOMIC DNA]</scope>
    <source>
        <strain evidence="12 13">16</strain>
    </source>
</reference>
<dbReference type="Gene3D" id="3.30.565.10">
    <property type="entry name" value="Histidine kinase-like ATPase, C-terminal domain"/>
    <property type="match status" value="1"/>
</dbReference>
<dbReference type="PRINTS" id="PR00344">
    <property type="entry name" value="BCTRLSENSOR"/>
</dbReference>
<dbReference type="InterPro" id="IPR036097">
    <property type="entry name" value="HisK_dim/P_sf"/>
</dbReference>
<dbReference type="InterPro" id="IPR001789">
    <property type="entry name" value="Sig_transdc_resp-reg_receiver"/>
</dbReference>
<evidence type="ECO:0000256" key="3">
    <source>
        <dbReference type="ARBA" id="ARBA00022553"/>
    </source>
</evidence>
<dbReference type="Proteomes" id="UP000048984">
    <property type="component" value="Unassembled WGS sequence"/>
</dbReference>
<dbReference type="SUPFAM" id="SSF55874">
    <property type="entry name" value="ATPase domain of HSP90 chaperone/DNA topoisomerase II/histidine kinase"/>
    <property type="match status" value="1"/>
</dbReference>
<dbReference type="InterPro" id="IPR004358">
    <property type="entry name" value="Sig_transdc_His_kin-like_C"/>
</dbReference>
<evidence type="ECO:0000259" key="11">
    <source>
        <dbReference type="PROSITE" id="PS50894"/>
    </source>
</evidence>
<keyword evidence="8" id="KW-0472">Membrane</keyword>
<dbReference type="CDD" id="cd16922">
    <property type="entry name" value="HATPase_EvgS-ArcB-TorS-like"/>
    <property type="match status" value="1"/>
</dbReference>
<keyword evidence="8" id="KW-0812">Transmembrane</keyword>
<dbReference type="PROSITE" id="PS50894">
    <property type="entry name" value="HPT"/>
    <property type="match status" value="1"/>
</dbReference>
<dbReference type="EMBL" id="LJYW01000001">
    <property type="protein sequence ID" value="KPL52919.1"/>
    <property type="molecule type" value="Genomic_DNA"/>
</dbReference>
<keyword evidence="3 6" id="KW-0597">Phosphoprotein</keyword>
<dbReference type="CDD" id="cd17546">
    <property type="entry name" value="REC_hyHK_CKI1_RcsC-like"/>
    <property type="match status" value="1"/>
</dbReference>
<dbReference type="PROSITE" id="PS50109">
    <property type="entry name" value="HIS_KIN"/>
    <property type="match status" value="1"/>
</dbReference>
<dbReference type="Pfam" id="PF01627">
    <property type="entry name" value="Hpt"/>
    <property type="match status" value="1"/>
</dbReference>
<evidence type="ECO:0000256" key="7">
    <source>
        <dbReference type="SAM" id="MobiDB-lite"/>
    </source>
</evidence>
<sequence>MTGSRSFRAFTPFLVLGAIAFAFLVTVVLIFGALDDREDQVRQSAREDALWAIYQFDRETAKFAAALDGAVAADRIDQAALEALALRYDILFSRIEFLNNGNFALEFRKLDRLNTEFERAWSAVQSARTLFDRIEAGYVPTVYELRPFLIVFTDLRRSTEDLLTFANARVNEMRADFRDGTSRLYRSLGFAILCLTLAMVGIVALLVRQIRAALRSRAEIAALVASLEEAATAAEAGNRAKSAFLATIGHEIRTPLNGVLGMAAALAETRLDKDQTACLAAIDDCGRTLVEMIDSMLDFAKFEAGEIPVSPIDFELAPLIRSSVSVIEARARQRHNAISVSLAAEVPERLHADPSRLRQVLVNVLGNAVKFTENGIIRLSVVSVGRDRLRFAVEDTGIGIAPEAHHRIFKEFSQVDSSISRKFGGTGLGLSICKRIVERLGGEIGFESEPGRGSIFWFELPWQAAQTASATGPAALVDDAPVAASLRILVVEDNRVNQDVIRRFLMRLGHSVALADDGRSGVAAAEAERFDLILMDMHMPGMDGLAATTAIRAGTGINSRTPIVAVTANASDQDRLACTRAGMNGFLSKPVGLEQLRAMLSEFAPQASLPGGPAPEPAADAAAASDAERAGARTDAAAVRPTASDPAARLASQDPDRRQELVEAIGEDSVGELVESFADDLGGLVAALEAAVAAADPTAIDHVLHTIAGAAANVGFTALAEHARMMRGDPASATAEPFAAALGLLAEGRRRAA</sequence>
<dbReference type="SUPFAM" id="SSF47384">
    <property type="entry name" value="Homodimeric domain of signal transducing histidine kinase"/>
    <property type="match status" value="1"/>
</dbReference>
<dbReference type="SUPFAM" id="SSF52172">
    <property type="entry name" value="CheY-like"/>
    <property type="match status" value="1"/>
</dbReference>
<feature type="compositionally biased region" description="Low complexity" evidence="7">
    <location>
        <begin position="607"/>
        <end position="625"/>
    </location>
</feature>
<gene>
    <name evidence="12" type="ORF">ABB55_12415</name>
</gene>
<evidence type="ECO:0000256" key="2">
    <source>
        <dbReference type="ARBA" id="ARBA00012438"/>
    </source>
</evidence>
<dbReference type="SMART" id="SM00448">
    <property type="entry name" value="REC"/>
    <property type="match status" value="1"/>
</dbReference>
<evidence type="ECO:0000313" key="13">
    <source>
        <dbReference type="Proteomes" id="UP000048984"/>
    </source>
</evidence>
<feature type="transmembrane region" description="Helical" evidence="8">
    <location>
        <begin position="188"/>
        <end position="207"/>
    </location>
</feature>
<dbReference type="InterPro" id="IPR005467">
    <property type="entry name" value="His_kinase_dom"/>
</dbReference>
<evidence type="ECO:0000256" key="5">
    <source>
        <dbReference type="PROSITE-ProRule" id="PRU00110"/>
    </source>
</evidence>
<dbReference type="FunFam" id="3.30.565.10:FF:000010">
    <property type="entry name" value="Sensor histidine kinase RcsC"/>
    <property type="match status" value="1"/>
</dbReference>
<reference evidence="12 13" key="1">
    <citation type="submission" date="2015-09" db="EMBL/GenBank/DDBJ databases">
        <authorList>
            <person name="Jackson K.R."/>
            <person name="Lunt B.L."/>
            <person name="Fisher J.N.B."/>
            <person name="Gardner A.V."/>
            <person name="Bailey M.E."/>
            <person name="Deus L.M."/>
            <person name="Earl A.S."/>
            <person name="Gibby P.D."/>
            <person name="Hartmann K.A."/>
            <person name="Liu J.E."/>
            <person name="Manci A.M."/>
            <person name="Nielsen D.A."/>
            <person name="Solomon M.B."/>
            <person name="Breakwell D.P."/>
            <person name="Burnett S.H."/>
            <person name="Grose J.H."/>
        </authorList>
    </citation>
    <scope>NUCLEOTIDE SEQUENCE [LARGE SCALE GENOMIC DNA]</scope>
    <source>
        <strain evidence="12 13">16</strain>
    </source>
</reference>
<dbReference type="SMART" id="SM00387">
    <property type="entry name" value="HATPase_c"/>
    <property type="match status" value="1"/>
</dbReference>
<dbReference type="Pfam" id="PF00072">
    <property type="entry name" value="Response_reg"/>
    <property type="match status" value="1"/>
</dbReference>
<dbReference type="Pfam" id="PF00512">
    <property type="entry name" value="HisKA"/>
    <property type="match status" value="1"/>
</dbReference>
<feature type="transmembrane region" description="Helical" evidence="8">
    <location>
        <begin position="12"/>
        <end position="34"/>
    </location>
</feature>
<feature type="region of interest" description="Disordered" evidence="7">
    <location>
        <begin position="607"/>
        <end position="657"/>
    </location>
</feature>
<evidence type="ECO:0000313" key="12">
    <source>
        <dbReference type="EMBL" id="KPL52919.1"/>
    </source>
</evidence>
<keyword evidence="4" id="KW-0902">Two-component regulatory system</keyword>
<dbReference type="PANTHER" id="PTHR45339">
    <property type="entry name" value="HYBRID SIGNAL TRANSDUCTION HISTIDINE KINASE J"/>
    <property type="match status" value="1"/>
</dbReference>
<dbReference type="InterPro" id="IPR011006">
    <property type="entry name" value="CheY-like_superfamily"/>
</dbReference>
<evidence type="ECO:0000256" key="6">
    <source>
        <dbReference type="PROSITE-ProRule" id="PRU00169"/>
    </source>
</evidence>
<feature type="modified residue" description="Phosphohistidine" evidence="5">
    <location>
        <position position="705"/>
    </location>
</feature>
<organism evidence="12 13">
    <name type="scientific">Prosthecodimorpha hirschii</name>
    <dbReference type="NCBI Taxonomy" id="665126"/>
    <lineage>
        <taxon>Bacteria</taxon>
        <taxon>Pseudomonadati</taxon>
        <taxon>Pseudomonadota</taxon>
        <taxon>Alphaproteobacteria</taxon>
        <taxon>Hyphomicrobiales</taxon>
        <taxon>Ancalomicrobiaceae</taxon>
        <taxon>Prosthecodimorpha</taxon>
    </lineage>
</organism>
<feature type="modified residue" description="4-aspartylphosphate" evidence="6">
    <location>
        <position position="536"/>
    </location>
</feature>
<dbReference type="EC" id="2.7.13.3" evidence="2"/>
<dbReference type="AlphaFoldDB" id="A0A0P6W1B3"/>
<keyword evidence="8" id="KW-1133">Transmembrane helix</keyword>
<dbReference type="GO" id="GO:0005886">
    <property type="term" value="C:plasma membrane"/>
    <property type="evidence" value="ECO:0007669"/>
    <property type="project" value="UniProtKB-SubCell"/>
</dbReference>
<proteinExistence type="predicted"/>
<evidence type="ECO:0000256" key="1">
    <source>
        <dbReference type="ARBA" id="ARBA00000085"/>
    </source>
</evidence>
<name>A0A0P6W1B3_9HYPH</name>
<evidence type="ECO:0000259" key="9">
    <source>
        <dbReference type="PROSITE" id="PS50109"/>
    </source>
</evidence>
<feature type="domain" description="Response regulatory" evidence="10">
    <location>
        <begin position="487"/>
        <end position="604"/>
    </location>
</feature>
<dbReference type="RefSeq" id="WP_054359082.1">
    <property type="nucleotide sequence ID" value="NZ_LJYW01000001.1"/>
</dbReference>
<dbReference type="STRING" id="665126.ABB55_12415"/>
<dbReference type="Gene3D" id="3.40.50.2300">
    <property type="match status" value="1"/>
</dbReference>
<protein>
    <recommendedName>
        <fullName evidence="2">histidine kinase</fullName>
        <ecNumber evidence="2">2.7.13.3</ecNumber>
    </recommendedName>
</protein>
<feature type="domain" description="Histidine kinase" evidence="9">
    <location>
        <begin position="247"/>
        <end position="464"/>
    </location>
</feature>
<comment type="caution">
    <text evidence="12">The sequence shown here is derived from an EMBL/GenBank/DDBJ whole genome shotgun (WGS) entry which is preliminary data.</text>
</comment>
<dbReference type="InterPro" id="IPR003594">
    <property type="entry name" value="HATPase_dom"/>
</dbReference>
<accession>A0A0P6W1B3</accession>
<comment type="catalytic activity">
    <reaction evidence="1">
        <text>ATP + protein L-histidine = ADP + protein N-phospho-L-histidine.</text>
        <dbReference type="EC" id="2.7.13.3"/>
    </reaction>
</comment>
<dbReference type="InterPro" id="IPR003661">
    <property type="entry name" value="HisK_dim/P_dom"/>
</dbReference>
<dbReference type="SUPFAM" id="SSF47226">
    <property type="entry name" value="Histidine-containing phosphotransfer domain, HPT domain"/>
    <property type="match status" value="1"/>
</dbReference>
<dbReference type="Gene3D" id="1.20.120.160">
    <property type="entry name" value="HPT domain"/>
    <property type="match status" value="1"/>
</dbReference>
<dbReference type="InterPro" id="IPR008207">
    <property type="entry name" value="Sig_transdc_His_kin_Hpt_dom"/>
</dbReference>
<evidence type="ECO:0000256" key="8">
    <source>
        <dbReference type="SAM" id="Phobius"/>
    </source>
</evidence>
<dbReference type="GO" id="GO:0005524">
    <property type="term" value="F:ATP binding"/>
    <property type="evidence" value="ECO:0007669"/>
    <property type="project" value="UniProtKB-KW"/>
</dbReference>
<dbReference type="InterPro" id="IPR036641">
    <property type="entry name" value="HPT_dom_sf"/>
</dbReference>
<dbReference type="CDD" id="cd00082">
    <property type="entry name" value="HisKA"/>
    <property type="match status" value="1"/>
</dbReference>
<dbReference type="PROSITE" id="PS50110">
    <property type="entry name" value="RESPONSE_REGULATORY"/>
    <property type="match status" value="1"/>
</dbReference>
<evidence type="ECO:0000259" key="10">
    <source>
        <dbReference type="PROSITE" id="PS50110"/>
    </source>
</evidence>
<dbReference type="PANTHER" id="PTHR45339:SF5">
    <property type="entry name" value="HISTIDINE KINASE"/>
    <property type="match status" value="1"/>
</dbReference>
<keyword evidence="13" id="KW-1185">Reference proteome</keyword>
<dbReference type="InterPro" id="IPR036890">
    <property type="entry name" value="HATPase_C_sf"/>
</dbReference>
<dbReference type="SMART" id="SM00388">
    <property type="entry name" value="HisKA"/>
    <property type="match status" value="1"/>
</dbReference>
<dbReference type="Gene3D" id="1.10.287.130">
    <property type="match status" value="1"/>
</dbReference>